<gene>
    <name evidence="2" type="ORF">SAMN05421853_10487</name>
</gene>
<dbReference type="AlphaFoldDB" id="A0A1I5XSD5"/>
<name>A0A1I5XSD5_9RHOB</name>
<dbReference type="Proteomes" id="UP000243106">
    <property type="component" value="Unassembled WGS sequence"/>
</dbReference>
<proteinExistence type="predicted"/>
<keyword evidence="1" id="KW-0812">Transmembrane</keyword>
<sequence length="90" mass="9970">MFAKASRDCNRKRAAMTREEMQARYKLAKAKVERHEQIEAGQASALAYAAFATKHSFDESGLLRSAAKAAELFCIAALGIVPILLFFYVV</sequence>
<keyword evidence="1" id="KW-0472">Membrane</keyword>
<keyword evidence="3" id="KW-1185">Reference proteome</keyword>
<evidence type="ECO:0000313" key="2">
    <source>
        <dbReference type="EMBL" id="SFQ34885.1"/>
    </source>
</evidence>
<reference evidence="3" key="1">
    <citation type="submission" date="2016-10" db="EMBL/GenBank/DDBJ databases">
        <authorList>
            <person name="Varghese N."/>
            <person name="Submissions S."/>
        </authorList>
    </citation>
    <scope>NUCLEOTIDE SEQUENCE [LARGE SCALE GENOMIC DNA]</scope>
    <source>
        <strain evidence="3">JCM 10271</strain>
    </source>
</reference>
<dbReference type="EMBL" id="FOXV01000004">
    <property type="protein sequence ID" value="SFQ34885.1"/>
    <property type="molecule type" value="Genomic_DNA"/>
</dbReference>
<feature type="transmembrane region" description="Helical" evidence="1">
    <location>
        <begin position="69"/>
        <end position="89"/>
    </location>
</feature>
<organism evidence="2 3">
    <name type="scientific">Roseivivax halotolerans</name>
    <dbReference type="NCBI Taxonomy" id="93684"/>
    <lineage>
        <taxon>Bacteria</taxon>
        <taxon>Pseudomonadati</taxon>
        <taxon>Pseudomonadota</taxon>
        <taxon>Alphaproteobacteria</taxon>
        <taxon>Rhodobacterales</taxon>
        <taxon>Roseobacteraceae</taxon>
        <taxon>Roseivivax</taxon>
    </lineage>
</organism>
<evidence type="ECO:0000256" key="1">
    <source>
        <dbReference type="SAM" id="Phobius"/>
    </source>
</evidence>
<evidence type="ECO:0000313" key="3">
    <source>
        <dbReference type="Proteomes" id="UP000243106"/>
    </source>
</evidence>
<protein>
    <submittedName>
        <fullName evidence="2">Uncharacterized protein</fullName>
    </submittedName>
</protein>
<dbReference type="RefSeq" id="WP_139218679.1">
    <property type="nucleotide sequence ID" value="NZ_FOXV01000004.1"/>
</dbReference>
<keyword evidence="1" id="KW-1133">Transmembrane helix</keyword>
<accession>A0A1I5XSD5</accession>